<feature type="region of interest" description="Disordered" evidence="1">
    <location>
        <begin position="232"/>
        <end position="268"/>
    </location>
</feature>
<feature type="compositionally biased region" description="Low complexity" evidence="1">
    <location>
        <begin position="333"/>
        <end position="350"/>
    </location>
</feature>
<comment type="caution">
    <text evidence="2">The sequence shown here is derived from an EMBL/GenBank/DDBJ whole genome shotgun (WGS) entry which is preliminary data.</text>
</comment>
<keyword evidence="3" id="KW-1185">Reference proteome</keyword>
<dbReference type="Proteomes" id="UP001172102">
    <property type="component" value="Unassembled WGS sequence"/>
</dbReference>
<gene>
    <name evidence="2" type="ORF">B0H67DRAFT_298145</name>
</gene>
<evidence type="ECO:0000313" key="3">
    <source>
        <dbReference type="Proteomes" id="UP001172102"/>
    </source>
</evidence>
<feature type="compositionally biased region" description="Polar residues" evidence="1">
    <location>
        <begin position="140"/>
        <end position="150"/>
    </location>
</feature>
<feature type="compositionally biased region" description="Pro residues" evidence="1">
    <location>
        <begin position="250"/>
        <end position="266"/>
    </location>
</feature>
<feature type="region of interest" description="Disordered" evidence="1">
    <location>
        <begin position="105"/>
        <end position="196"/>
    </location>
</feature>
<feature type="compositionally biased region" description="Acidic residues" evidence="1">
    <location>
        <begin position="355"/>
        <end position="370"/>
    </location>
</feature>
<feature type="compositionally biased region" description="Low complexity" evidence="1">
    <location>
        <begin position="154"/>
        <end position="173"/>
    </location>
</feature>
<dbReference type="PANTHER" id="PTHR40625">
    <property type="entry name" value="GTP-BINDING PROTEIN ESDC-RELATED"/>
    <property type="match status" value="1"/>
</dbReference>
<feature type="region of interest" description="Disordered" evidence="1">
    <location>
        <begin position="333"/>
        <end position="370"/>
    </location>
</feature>
<reference evidence="2" key="1">
    <citation type="submission" date="2023-06" db="EMBL/GenBank/DDBJ databases">
        <title>Genome-scale phylogeny and comparative genomics of the fungal order Sordariales.</title>
        <authorList>
            <consortium name="Lawrence Berkeley National Laboratory"/>
            <person name="Hensen N."/>
            <person name="Bonometti L."/>
            <person name="Westerberg I."/>
            <person name="Brannstrom I.O."/>
            <person name="Guillou S."/>
            <person name="Cros-Aarteil S."/>
            <person name="Calhoun S."/>
            <person name="Haridas S."/>
            <person name="Kuo A."/>
            <person name="Mondo S."/>
            <person name="Pangilinan J."/>
            <person name="Riley R."/>
            <person name="Labutti K."/>
            <person name="Andreopoulos B."/>
            <person name="Lipzen A."/>
            <person name="Chen C."/>
            <person name="Yanf M."/>
            <person name="Daum C."/>
            <person name="Ng V."/>
            <person name="Clum A."/>
            <person name="Steindorff A."/>
            <person name="Ohm R."/>
            <person name="Martin F."/>
            <person name="Silar P."/>
            <person name="Natvig D."/>
            <person name="Lalanne C."/>
            <person name="Gautier V."/>
            <person name="Ament-Velasquez S.L."/>
            <person name="Kruys A."/>
            <person name="Hutchinson M.I."/>
            <person name="Powell A.J."/>
            <person name="Barry K."/>
            <person name="Miller A.N."/>
            <person name="Grigoriev I.V."/>
            <person name="Debuchy R."/>
            <person name="Gladieux P."/>
            <person name="Thoren M.H."/>
            <person name="Johannesson H."/>
        </authorList>
    </citation>
    <scope>NUCLEOTIDE SEQUENCE</scope>
    <source>
        <strain evidence="2">SMH4607-1</strain>
    </source>
</reference>
<protein>
    <submittedName>
        <fullName evidence="2">Uncharacterized protein</fullName>
    </submittedName>
</protein>
<accession>A0AA40A9C5</accession>
<evidence type="ECO:0000256" key="1">
    <source>
        <dbReference type="SAM" id="MobiDB-lite"/>
    </source>
</evidence>
<evidence type="ECO:0000313" key="2">
    <source>
        <dbReference type="EMBL" id="KAK0711654.1"/>
    </source>
</evidence>
<dbReference type="PANTHER" id="PTHR40625:SF1">
    <property type="entry name" value="AMP-ACTIVATED PROTEIN KINASE GLYCOGEN-BINDING DOMAIN-CONTAINING PROTEIN"/>
    <property type="match status" value="1"/>
</dbReference>
<proteinExistence type="predicted"/>
<organism evidence="2 3">
    <name type="scientific">Lasiosphaeris hirsuta</name>
    <dbReference type="NCBI Taxonomy" id="260670"/>
    <lineage>
        <taxon>Eukaryota</taxon>
        <taxon>Fungi</taxon>
        <taxon>Dikarya</taxon>
        <taxon>Ascomycota</taxon>
        <taxon>Pezizomycotina</taxon>
        <taxon>Sordariomycetes</taxon>
        <taxon>Sordariomycetidae</taxon>
        <taxon>Sordariales</taxon>
        <taxon>Lasiosphaeriaceae</taxon>
        <taxon>Lasiosphaeris</taxon>
    </lineage>
</organism>
<feature type="compositionally biased region" description="Pro residues" evidence="1">
    <location>
        <begin position="113"/>
        <end position="122"/>
    </location>
</feature>
<feature type="compositionally biased region" description="Basic and acidic residues" evidence="1">
    <location>
        <begin position="176"/>
        <end position="196"/>
    </location>
</feature>
<dbReference type="EMBL" id="JAUKUA010000005">
    <property type="protein sequence ID" value="KAK0711654.1"/>
    <property type="molecule type" value="Genomic_DNA"/>
</dbReference>
<sequence length="475" mass="51476">MERDIRRDRGQWRGCYTFKDIICDGGSGSVPKRNGGLKMGHTYYYYYELDGASETHDPSLPSTNTCPYLPGQTVNTLWVPVEQPSRQRSASLSSMRKDTYMTMNPADKFVTPRPAPIPPETPAPRRAGTAPSRVQHTRSARSLSPGSGWTFSPRKLFSRSTSSSSLKAEAEAATVEEERRTMSSEPSRSRDISPESLRRFLSDDSLPAGEHEGNEWPAIAIPEDIVEENEDDDNFATSAVSESLPFTGLSPPPQRALSPSPSPPSTIVPFTATLVEEPVTEPAGSVVEPVVEPMAEPEWPAPAPPTRCPPQVPHLTSLPAVVMTSRFSFSDASYYSPNSPQSPDSNSLPSFYHSEDDDDEDNDVLSSNEEDVLNLPRIESKASARSSFGRDLDAALSCYSLPRSPIQDGGKLSVVTQPSLGPLGSPALLARDGTDVPVGDTSLLTSPIPNSGLEDLLNELGWMAEVIRGKDASPM</sequence>
<dbReference type="AlphaFoldDB" id="A0AA40A9C5"/>
<name>A0AA40A9C5_9PEZI</name>